<dbReference type="EMBL" id="JAVRRJ010000001">
    <property type="protein sequence ID" value="KAK5091667.1"/>
    <property type="molecule type" value="Genomic_DNA"/>
</dbReference>
<evidence type="ECO:0000256" key="1">
    <source>
        <dbReference type="SAM" id="MobiDB-lite"/>
    </source>
</evidence>
<feature type="region of interest" description="Disordered" evidence="1">
    <location>
        <begin position="341"/>
        <end position="380"/>
    </location>
</feature>
<name>A0AAN7YFM0_9EURO</name>
<accession>A0AAN7YFM0</accession>
<reference evidence="2 3" key="1">
    <citation type="submission" date="2023-08" db="EMBL/GenBank/DDBJ databases">
        <title>Black Yeasts Isolated from many extreme environments.</title>
        <authorList>
            <person name="Coleine C."/>
            <person name="Stajich J.E."/>
            <person name="Selbmann L."/>
        </authorList>
    </citation>
    <scope>NUCLEOTIDE SEQUENCE [LARGE SCALE GENOMIC DNA]</scope>
    <source>
        <strain evidence="2 3">CCFEE 5910</strain>
    </source>
</reference>
<feature type="compositionally biased region" description="Low complexity" evidence="1">
    <location>
        <begin position="343"/>
        <end position="354"/>
    </location>
</feature>
<evidence type="ECO:0000313" key="2">
    <source>
        <dbReference type="EMBL" id="KAK5091667.1"/>
    </source>
</evidence>
<comment type="caution">
    <text evidence="2">The sequence shown here is derived from an EMBL/GenBank/DDBJ whole genome shotgun (WGS) entry which is preliminary data.</text>
</comment>
<keyword evidence="3" id="KW-1185">Reference proteome</keyword>
<organism evidence="2 3">
    <name type="scientific">Lithohypha guttulata</name>
    <dbReference type="NCBI Taxonomy" id="1690604"/>
    <lineage>
        <taxon>Eukaryota</taxon>
        <taxon>Fungi</taxon>
        <taxon>Dikarya</taxon>
        <taxon>Ascomycota</taxon>
        <taxon>Pezizomycotina</taxon>
        <taxon>Eurotiomycetes</taxon>
        <taxon>Chaetothyriomycetidae</taxon>
        <taxon>Chaetothyriales</taxon>
        <taxon>Trichomeriaceae</taxon>
        <taxon>Lithohypha</taxon>
    </lineage>
</organism>
<feature type="compositionally biased region" description="Polar residues" evidence="1">
    <location>
        <begin position="355"/>
        <end position="366"/>
    </location>
</feature>
<protein>
    <submittedName>
        <fullName evidence="2">Uncharacterized protein</fullName>
    </submittedName>
</protein>
<dbReference type="AlphaFoldDB" id="A0AAN7YFM0"/>
<sequence>MTSDSYEDINDVLDDVIVKINRITDHLRVSGENEAANQFTRDMTTTFRALYNVIAPWDMEKCLLRASQNAHTAGTISSINRALATPSPGNTWASIAANEPVADQNGIIKFRPSDSVKRTVQLPEAKEHAHDSRDRRVVWISPWPQNRPLAEVSQQMLELGAIYSMAFVPEEQAVCIIFQHARCAVQFMHNCAGHIGRTGNSPLGKDYSIFPGVPYPLNDGLRRMDNPYNERRRLTFARSQLFSNGISESRFRNDVEQIVGASNIELLWLFNTGNATVVFSAVPLAKLVKDKFNQYSRTSKHPYEGVKVSYSHDPCERDLHLVSQIPGHANFIGSNGTGRNFASSRSIRSNTVSSETSGRLSITPSDYQVAPKRHSTVSKVKVDEDGWQTVSKKKK</sequence>
<evidence type="ECO:0000313" key="3">
    <source>
        <dbReference type="Proteomes" id="UP001309876"/>
    </source>
</evidence>
<dbReference type="Proteomes" id="UP001309876">
    <property type="component" value="Unassembled WGS sequence"/>
</dbReference>
<proteinExistence type="predicted"/>
<gene>
    <name evidence="2" type="ORF">LTR05_001852</name>
</gene>